<dbReference type="PANTHER" id="PTHR43741">
    <property type="entry name" value="FMN-DEPENDENT NADH-AZOREDUCTASE 1"/>
    <property type="match status" value="1"/>
</dbReference>
<evidence type="ECO:0000259" key="1">
    <source>
        <dbReference type="Pfam" id="PF02525"/>
    </source>
</evidence>
<dbReference type="Gene3D" id="3.40.50.360">
    <property type="match status" value="1"/>
</dbReference>
<proteinExistence type="predicted"/>
<gene>
    <name evidence="2" type="ORF">HNR19_001383</name>
</gene>
<dbReference type="GO" id="GO:0016491">
    <property type="term" value="F:oxidoreductase activity"/>
    <property type="evidence" value="ECO:0007669"/>
    <property type="project" value="UniProtKB-KW"/>
</dbReference>
<dbReference type="Pfam" id="PF02525">
    <property type="entry name" value="Flavodoxin_2"/>
    <property type="match status" value="1"/>
</dbReference>
<dbReference type="EMBL" id="JACCFP010000001">
    <property type="protein sequence ID" value="NYJ00685.1"/>
    <property type="molecule type" value="Genomic_DNA"/>
</dbReference>
<reference evidence="2 3" key="1">
    <citation type="submission" date="2020-07" db="EMBL/GenBank/DDBJ databases">
        <title>Sequencing the genomes of 1000 actinobacteria strains.</title>
        <authorList>
            <person name="Klenk H.-P."/>
        </authorList>
    </citation>
    <scope>NUCLEOTIDE SEQUENCE [LARGE SCALE GENOMIC DNA]</scope>
    <source>
        <strain evidence="2 3">DSM 103833</strain>
    </source>
</reference>
<dbReference type="AlphaFoldDB" id="A0A853BZK8"/>
<dbReference type="EC" id="1.7.-.-" evidence="2"/>
<dbReference type="PANTHER" id="PTHR43741:SF4">
    <property type="entry name" value="FMN-DEPENDENT NADH:QUINONE OXIDOREDUCTASE"/>
    <property type="match status" value="1"/>
</dbReference>
<dbReference type="InterPro" id="IPR029039">
    <property type="entry name" value="Flavoprotein-like_sf"/>
</dbReference>
<name>A0A853BZK8_9ACTN</name>
<accession>A0A853BZK8</accession>
<evidence type="ECO:0000313" key="2">
    <source>
        <dbReference type="EMBL" id="NYJ00685.1"/>
    </source>
</evidence>
<dbReference type="InterPro" id="IPR050104">
    <property type="entry name" value="FMN-dep_NADH:Q_OxRdtase_AzoR1"/>
</dbReference>
<protein>
    <submittedName>
        <fullName evidence="2">FMN-dependent NADH-azoreductase</fullName>
        <ecNumber evidence="2">1.7.-.-</ecNumber>
    </submittedName>
</protein>
<feature type="domain" description="Flavodoxin-like fold" evidence="1">
    <location>
        <begin position="19"/>
        <end position="152"/>
    </location>
</feature>
<dbReference type="Proteomes" id="UP000530424">
    <property type="component" value="Unassembled WGS sequence"/>
</dbReference>
<sequence>MPHITEGWTRICDNLLRDQISDLSELHRGARTTEERAAWAVVEPLLAELVAADVVLISAPMYNFGIPSSLKAWIDQVTFPRMNLGHRRFVVAAAQGGSYTPGRPRAPMEHHVRYLSDFIVGHYSVEPPISVVAELNNARVDPALAHLQEAHEASLADAIASARAAARQVIPLEEVR</sequence>
<organism evidence="2 3">
    <name type="scientific">Nocardioides thalensis</name>
    <dbReference type="NCBI Taxonomy" id="1914755"/>
    <lineage>
        <taxon>Bacteria</taxon>
        <taxon>Bacillati</taxon>
        <taxon>Actinomycetota</taxon>
        <taxon>Actinomycetes</taxon>
        <taxon>Propionibacteriales</taxon>
        <taxon>Nocardioidaceae</taxon>
        <taxon>Nocardioides</taxon>
    </lineage>
</organism>
<keyword evidence="2" id="KW-0560">Oxidoreductase</keyword>
<dbReference type="SUPFAM" id="SSF52218">
    <property type="entry name" value="Flavoproteins"/>
    <property type="match status" value="1"/>
</dbReference>
<dbReference type="InterPro" id="IPR003680">
    <property type="entry name" value="Flavodoxin_fold"/>
</dbReference>
<evidence type="ECO:0000313" key="3">
    <source>
        <dbReference type="Proteomes" id="UP000530424"/>
    </source>
</evidence>
<keyword evidence="3" id="KW-1185">Reference proteome</keyword>
<comment type="caution">
    <text evidence="2">The sequence shown here is derived from an EMBL/GenBank/DDBJ whole genome shotgun (WGS) entry which is preliminary data.</text>
</comment>